<dbReference type="EMBL" id="JMCG01000001">
    <property type="protein sequence ID" value="KGK11022.1"/>
    <property type="molecule type" value="Genomic_DNA"/>
</dbReference>
<dbReference type="PROSITE" id="PS52029">
    <property type="entry name" value="LD_TPASE"/>
    <property type="match status" value="1"/>
</dbReference>
<proteinExistence type="inferred from homology"/>
<evidence type="ECO:0000256" key="1">
    <source>
        <dbReference type="ARBA" id="ARBA00004752"/>
    </source>
</evidence>
<organism evidence="10 11">
    <name type="scientific">Vibrio navarrensis</name>
    <dbReference type="NCBI Taxonomy" id="29495"/>
    <lineage>
        <taxon>Bacteria</taxon>
        <taxon>Pseudomonadati</taxon>
        <taxon>Pseudomonadota</taxon>
        <taxon>Gammaproteobacteria</taxon>
        <taxon>Vibrionales</taxon>
        <taxon>Vibrionaceae</taxon>
        <taxon>Vibrio</taxon>
    </lineage>
</organism>
<dbReference type="InterPro" id="IPR005490">
    <property type="entry name" value="LD_TPept_cat_dom"/>
</dbReference>
<dbReference type="GO" id="GO:0009252">
    <property type="term" value="P:peptidoglycan biosynthetic process"/>
    <property type="evidence" value="ECO:0007669"/>
    <property type="project" value="UniProtKB-UniPathway"/>
</dbReference>
<dbReference type="UniPathway" id="UPA00219"/>
<dbReference type="InterPro" id="IPR045380">
    <property type="entry name" value="LD_TPept_scaffold_dom"/>
</dbReference>
<dbReference type="Pfam" id="PF01471">
    <property type="entry name" value="PG_binding_1"/>
    <property type="match status" value="1"/>
</dbReference>
<comment type="similarity">
    <text evidence="2">Belongs to the YkuD family.</text>
</comment>
<feature type="active site" description="Proton donor/acceptor" evidence="7">
    <location>
        <position position="423"/>
    </location>
</feature>
<feature type="domain" description="L,D-TPase catalytic" evidence="9">
    <location>
        <begin position="289"/>
        <end position="466"/>
    </location>
</feature>
<dbReference type="InterPro" id="IPR036366">
    <property type="entry name" value="PGBDSf"/>
</dbReference>
<feature type="active site" description="Nucleophile" evidence="7">
    <location>
        <position position="442"/>
    </location>
</feature>
<protein>
    <submittedName>
        <fullName evidence="10">Peptidase</fullName>
    </submittedName>
</protein>
<accession>A0A099LUQ7</accession>
<evidence type="ECO:0000256" key="8">
    <source>
        <dbReference type="SAM" id="SignalP"/>
    </source>
</evidence>
<evidence type="ECO:0000256" key="6">
    <source>
        <dbReference type="ARBA" id="ARBA00023316"/>
    </source>
</evidence>
<dbReference type="Gene3D" id="2.40.440.10">
    <property type="entry name" value="L,D-transpeptidase catalytic domain-like"/>
    <property type="match status" value="1"/>
</dbReference>
<dbReference type="InterPro" id="IPR002477">
    <property type="entry name" value="Peptidoglycan-bd-like"/>
</dbReference>
<dbReference type="CDD" id="cd16913">
    <property type="entry name" value="YkuD_like"/>
    <property type="match status" value="1"/>
</dbReference>
<comment type="caution">
    <text evidence="10">The sequence shown here is derived from an EMBL/GenBank/DDBJ whole genome shotgun (WGS) entry which is preliminary data.</text>
</comment>
<keyword evidence="4 7" id="KW-0133">Cell shape</keyword>
<dbReference type="GeneID" id="43682900"/>
<dbReference type="GO" id="GO:0071555">
    <property type="term" value="P:cell wall organization"/>
    <property type="evidence" value="ECO:0007669"/>
    <property type="project" value="UniProtKB-UniRule"/>
</dbReference>
<dbReference type="GO" id="GO:0016740">
    <property type="term" value="F:transferase activity"/>
    <property type="evidence" value="ECO:0007669"/>
    <property type="project" value="UniProtKB-KW"/>
</dbReference>
<dbReference type="Proteomes" id="UP000029994">
    <property type="component" value="Unassembled WGS sequence"/>
</dbReference>
<dbReference type="InterPro" id="IPR038063">
    <property type="entry name" value="Transpep_catalytic_dom"/>
</dbReference>
<gene>
    <name evidence="10" type="ORF">EA26_06780</name>
</gene>
<comment type="pathway">
    <text evidence="1 7">Cell wall biogenesis; peptidoglycan biosynthesis.</text>
</comment>
<dbReference type="Pfam" id="PF03734">
    <property type="entry name" value="YkuD"/>
    <property type="match status" value="1"/>
</dbReference>
<evidence type="ECO:0000256" key="5">
    <source>
        <dbReference type="ARBA" id="ARBA00022984"/>
    </source>
</evidence>
<dbReference type="PANTHER" id="PTHR41533">
    <property type="entry name" value="L,D-TRANSPEPTIDASE HI_1667-RELATED"/>
    <property type="match status" value="1"/>
</dbReference>
<evidence type="ECO:0000313" key="10">
    <source>
        <dbReference type="EMBL" id="KGK11022.1"/>
    </source>
</evidence>
<sequence>MSKSLIVLLLVLLAPPLWALTQQEDTHWRIENSAALAYVQYPHQVEQLYREYGHQRIWTDARAIEQFEFQLELVKTAGVSPYFEHQIAKLNRYKAQQQWLGYDILATDILLSYLSYLDKLTRNGKDWLFASPLSQSLPAPNPRSLSNLAQEIRSDSLADYIASLRSPLQLNPQFEQRYRKLWNVQHQATTEYLPQGLKKVGDSLTDKAILLRRLQMVGIDTSASSNTEDLYDESLAKAIKQFQKMHGLAQDGIIGPATVKWLNVSPAQRLHSMALNAERSRLWPQERDLLILVNVPGYEMQFWYKGEEVFESKVVVGKISRKTPIMEGKMDGIVLNPVWNVPNKIMVKDILPKLKRDQNYLKKQNIEILQAWDSETTIDPESIDWSRVSRHNFPYKMRQLSGSTNALGLYKFNIPNKRAIFLHDTPSKRLFSRDHRAFSSGCVRVENADQFAHLLLQTQGLEEELTRQSAWQEPNNMIPLKTRVPVHIIYQTVWFDGEEINYRDDIYQFDLIRQQG</sequence>
<keyword evidence="5 7" id="KW-0573">Peptidoglycan synthesis</keyword>
<keyword evidence="3" id="KW-0808">Transferase</keyword>
<dbReference type="Pfam" id="PF20142">
    <property type="entry name" value="Scaffold"/>
    <property type="match status" value="1"/>
</dbReference>
<feature type="chain" id="PRO_5001950566" evidence="8">
    <location>
        <begin position="20"/>
        <end position="516"/>
    </location>
</feature>
<dbReference type="STRING" id="29495.EA26_06780"/>
<reference evidence="10 11" key="1">
    <citation type="submission" date="2014-04" db="EMBL/GenBank/DDBJ databases">
        <title>Genome sequencing of Vibrio navarrensis strains.</title>
        <authorList>
            <person name="Gladney L.M."/>
            <person name="Katz L.S."/>
            <person name="Marino-Ramirez L."/>
            <person name="Jordan I.K."/>
        </authorList>
    </citation>
    <scope>NUCLEOTIDE SEQUENCE [LARGE SCALE GENOMIC DNA]</scope>
    <source>
        <strain evidence="10 11">ATCC 51183</strain>
    </source>
</reference>
<dbReference type="PANTHER" id="PTHR41533:SF1">
    <property type="entry name" value="L,D-TRANSPEPTIDASE YCBB-RELATED"/>
    <property type="match status" value="1"/>
</dbReference>
<dbReference type="GO" id="GO:0004180">
    <property type="term" value="F:carboxypeptidase activity"/>
    <property type="evidence" value="ECO:0007669"/>
    <property type="project" value="UniProtKB-ARBA"/>
</dbReference>
<dbReference type="GO" id="GO:0008360">
    <property type="term" value="P:regulation of cell shape"/>
    <property type="evidence" value="ECO:0007669"/>
    <property type="project" value="UniProtKB-UniRule"/>
</dbReference>
<keyword evidence="8" id="KW-0732">Signal</keyword>
<dbReference type="InterPro" id="IPR036365">
    <property type="entry name" value="PGBD-like_sf"/>
</dbReference>
<evidence type="ECO:0000256" key="7">
    <source>
        <dbReference type="PROSITE-ProRule" id="PRU01373"/>
    </source>
</evidence>
<dbReference type="RefSeq" id="WP_039425878.1">
    <property type="nucleotide sequence ID" value="NZ_CP061845.1"/>
</dbReference>
<dbReference type="Gene3D" id="1.10.101.10">
    <property type="entry name" value="PGBD-like superfamily/PGBD"/>
    <property type="match status" value="1"/>
</dbReference>
<evidence type="ECO:0000313" key="11">
    <source>
        <dbReference type="Proteomes" id="UP000029994"/>
    </source>
</evidence>
<dbReference type="eggNOG" id="COG2989">
    <property type="taxonomic scope" value="Bacteria"/>
</dbReference>
<dbReference type="InterPro" id="IPR052905">
    <property type="entry name" value="LD-transpeptidase_YkuD-like"/>
</dbReference>
<keyword evidence="6 7" id="KW-0961">Cell wall biogenesis/degradation</keyword>
<dbReference type="AlphaFoldDB" id="A0A099LUQ7"/>
<evidence type="ECO:0000256" key="4">
    <source>
        <dbReference type="ARBA" id="ARBA00022960"/>
    </source>
</evidence>
<dbReference type="SUPFAM" id="SSF47090">
    <property type="entry name" value="PGBD-like"/>
    <property type="match status" value="1"/>
</dbReference>
<evidence type="ECO:0000259" key="9">
    <source>
        <dbReference type="PROSITE" id="PS52029"/>
    </source>
</evidence>
<dbReference type="SUPFAM" id="SSF141523">
    <property type="entry name" value="L,D-transpeptidase catalytic domain-like"/>
    <property type="match status" value="1"/>
</dbReference>
<keyword evidence="11" id="KW-1185">Reference proteome</keyword>
<evidence type="ECO:0000256" key="2">
    <source>
        <dbReference type="ARBA" id="ARBA00005992"/>
    </source>
</evidence>
<feature type="signal peptide" evidence="8">
    <location>
        <begin position="1"/>
        <end position="19"/>
    </location>
</feature>
<name>A0A099LUQ7_9VIBR</name>
<evidence type="ECO:0000256" key="3">
    <source>
        <dbReference type="ARBA" id="ARBA00022679"/>
    </source>
</evidence>